<dbReference type="RefSeq" id="WP_188736395.1">
    <property type="nucleotide sequence ID" value="NZ_BMLW01000012.1"/>
</dbReference>
<evidence type="ECO:0008006" key="3">
    <source>
        <dbReference type="Google" id="ProtNLM"/>
    </source>
</evidence>
<accession>A0ABQ2NZX6</accession>
<evidence type="ECO:0000313" key="1">
    <source>
        <dbReference type="EMBL" id="GGP14660.1"/>
    </source>
</evidence>
<comment type="caution">
    <text evidence="1">The sequence shown here is derived from an EMBL/GenBank/DDBJ whole genome shotgun (WGS) entry which is preliminary data.</text>
</comment>
<dbReference type="Proteomes" id="UP000641206">
    <property type="component" value="Unassembled WGS sequence"/>
</dbReference>
<keyword evidence="2" id="KW-1185">Reference proteome</keyword>
<reference evidence="2" key="1">
    <citation type="journal article" date="2019" name="Int. J. Syst. Evol. Microbiol.">
        <title>The Global Catalogue of Microorganisms (GCM) 10K type strain sequencing project: providing services to taxonomists for standard genome sequencing and annotation.</title>
        <authorList>
            <consortium name="The Broad Institute Genomics Platform"/>
            <consortium name="The Broad Institute Genome Sequencing Center for Infectious Disease"/>
            <person name="Wu L."/>
            <person name="Ma J."/>
        </authorList>
    </citation>
    <scope>NUCLEOTIDE SEQUENCE [LARGE SCALE GENOMIC DNA]</scope>
    <source>
        <strain evidence="2">CGMCC 1.7693</strain>
    </source>
</reference>
<dbReference type="EMBL" id="BMLW01000012">
    <property type="protein sequence ID" value="GGP14660.1"/>
    <property type="molecule type" value="Genomic_DNA"/>
</dbReference>
<evidence type="ECO:0000313" key="2">
    <source>
        <dbReference type="Proteomes" id="UP000641206"/>
    </source>
</evidence>
<name>A0ABQ2NZX6_9BACI</name>
<organism evidence="1 2">
    <name type="scientific">Oceanobacillus neutriphilus</name>
    <dbReference type="NCBI Taxonomy" id="531815"/>
    <lineage>
        <taxon>Bacteria</taxon>
        <taxon>Bacillati</taxon>
        <taxon>Bacillota</taxon>
        <taxon>Bacilli</taxon>
        <taxon>Bacillales</taxon>
        <taxon>Bacillaceae</taxon>
        <taxon>Oceanobacillus</taxon>
    </lineage>
</organism>
<protein>
    <recommendedName>
        <fullName evidence="3">Transposase putative helix-turn-helix domain-containing protein</fullName>
    </recommendedName>
</protein>
<gene>
    <name evidence="1" type="ORF">GCM10011346_39500</name>
</gene>
<sequence length="113" mass="13275">MLEIVNRGYVYRAAPISQEVEMYLRQCFGADRKIYNLHVAHLYNYLETNNYQIGDKLPSLKKMRMPTVSMFKKQCVNEDNEAYLYLGDAYASNEAKQHFNKAITAFNKMAYKK</sequence>
<proteinExistence type="predicted"/>